<dbReference type="EMBL" id="CM040482">
    <property type="protein sequence ID" value="MCI4395177.1"/>
    <property type="molecule type" value="Genomic_DNA"/>
</dbReference>
<dbReference type="Proteomes" id="UP000829447">
    <property type="component" value="Linkage Group LG29"/>
</dbReference>
<name>A0ACC5XVG9_PANGG</name>
<evidence type="ECO:0000313" key="2">
    <source>
        <dbReference type="Proteomes" id="UP000829447"/>
    </source>
</evidence>
<accession>A0ACC5XVG9</accession>
<comment type="caution">
    <text evidence="1">The sequence shown here is derived from an EMBL/GenBank/DDBJ whole genome shotgun (WGS) entry which is preliminary data.</text>
</comment>
<organism evidence="1 2">
    <name type="scientific">Pangasianodon gigas</name>
    <name type="common">Mekong giant catfish</name>
    <name type="synonym">Pangasius gigas</name>
    <dbReference type="NCBI Taxonomy" id="30993"/>
    <lineage>
        <taxon>Eukaryota</taxon>
        <taxon>Metazoa</taxon>
        <taxon>Chordata</taxon>
        <taxon>Craniata</taxon>
        <taxon>Vertebrata</taxon>
        <taxon>Euteleostomi</taxon>
        <taxon>Actinopterygii</taxon>
        <taxon>Neopterygii</taxon>
        <taxon>Teleostei</taxon>
        <taxon>Ostariophysi</taxon>
        <taxon>Siluriformes</taxon>
        <taxon>Pangasiidae</taxon>
        <taxon>Pangasianodon</taxon>
    </lineage>
</organism>
<proteinExistence type="predicted"/>
<protein>
    <submittedName>
        <fullName evidence="1">Uncharacterized protein</fullName>
    </submittedName>
</protein>
<keyword evidence="2" id="KW-1185">Reference proteome</keyword>
<gene>
    <name evidence="1" type="ORF">PGIGA_G00177180</name>
</gene>
<feature type="non-terminal residue" evidence="1">
    <location>
        <position position="75"/>
    </location>
</feature>
<reference evidence="1 2" key="1">
    <citation type="journal article" date="2022" name="bioRxiv">
        <title>An ancient truncated duplication of the anti-Mullerian hormone receptor type 2 gene is a potential conserved master sex determinant in the Pangasiidae catfish family.</title>
        <authorList>
            <person name="Wen M."/>
            <person name="Pan Q."/>
            <person name="Jouanno E."/>
            <person name="Montfort J."/>
            <person name="Zahm M."/>
            <person name="Cabau C."/>
            <person name="Klopp C."/>
            <person name="Iampietro C."/>
            <person name="Roques C."/>
            <person name="Bouchez O."/>
            <person name="Castinel A."/>
            <person name="Donnadieu C."/>
            <person name="Parrinello H."/>
            <person name="Poncet C."/>
            <person name="Belmonte E."/>
            <person name="Gautier V."/>
            <person name="Avarre J.-C."/>
            <person name="Dugue R."/>
            <person name="Gustiano R."/>
            <person name="Ha T.T.T."/>
            <person name="Campet M."/>
            <person name="Sriphairoj K."/>
            <person name="Ribolli J."/>
            <person name="de Almeida F.L."/>
            <person name="Desvignes T."/>
            <person name="Postlethwait J.H."/>
            <person name="Bucao C.F."/>
            <person name="Robinson-Rechavi M."/>
            <person name="Bobe J."/>
            <person name="Herpin A."/>
            <person name="Guiguen Y."/>
        </authorList>
    </citation>
    <scope>NUCLEOTIDE SEQUENCE [LARGE SCALE GENOMIC DNA]</scope>
    <source>
        <strain evidence="1">YG-Dec2019</strain>
    </source>
</reference>
<sequence>MSLQAEINSTVTSRHSQADEYEDITGQEATSSPDDIKLHTEIKNEVTGGCLKTPRVAPEHKQADGCLENIITTTE</sequence>
<evidence type="ECO:0000313" key="1">
    <source>
        <dbReference type="EMBL" id="MCI4395177.1"/>
    </source>
</evidence>